<protein>
    <submittedName>
        <fullName evidence="2">Uncharacterized protein</fullName>
    </submittedName>
</protein>
<sequence>MAGLTLFHRVIDTLATALGDVARAPGIARPEPARETRDSHLPRPADLLSVSTDFDRFRR</sequence>
<evidence type="ECO:0000313" key="2">
    <source>
        <dbReference type="EMBL" id="WCT72710.1"/>
    </source>
</evidence>
<evidence type="ECO:0000313" key="3">
    <source>
        <dbReference type="Proteomes" id="UP001220395"/>
    </source>
</evidence>
<name>A0ABY7THR1_9SPHN</name>
<keyword evidence="3" id="KW-1185">Reference proteome</keyword>
<accession>A0ABY7THR1</accession>
<organism evidence="2 3">
    <name type="scientific">Sphingomonas naphthae</name>
    <dbReference type="NCBI Taxonomy" id="1813468"/>
    <lineage>
        <taxon>Bacteria</taxon>
        <taxon>Pseudomonadati</taxon>
        <taxon>Pseudomonadota</taxon>
        <taxon>Alphaproteobacteria</taxon>
        <taxon>Sphingomonadales</taxon>
        <taxon>Sphingomonadaceae</taxon>
        <taxon>Sphingomonas</taxon>
    </lineage>
</organism>
<reference evidence="2 3" key="1">
    <citation type="submission" date="2023-02" db="EMBL/GenBank/DDBJ databases">
        <title>Genome sequence of Sphingomonas naphthae.</title>
        <authorList>
            <person name="Kim S."/>
            <person name="Heo J."/>
            <person name="Kwon S.-W."/>
        </authorList>
    </citation>
    <scope>NUCLEOTIDE SEQUENCE [LARGE SCALE GENOMIC DNA]</scope>
    <source>
        <strain evidence="2 3">KACC 18716</strain>
    </source>
</reference>
<feature type="region of interest" description="Disordered" evidence="1">
    <location>
        <begin position="26"/>
        <end position="59"/>
    </location>
</feature>
<dbReference type="EMBL" id="CP117411">
    <property type="protein sequence ID" value="WCT72710.1"/>
    <property type="molecule type" value="Genomic_DNA"/>
</dbReference>
<evidence type="ECO:0000256" key="1">
    <source>
        <dbReference type="SAM" id="MobiDB-lite"/>
    </source>
</evidence>
<gene>
    <name evidence="2" type="ORF">PQ455_13845</name>
</gene>
<feature type="compositionally biased region" description="Basic and acidic residues" evidence="1">
    <location>
        <begin position="31"/>
        <end position="43"/>
    </location>
</feature>
<proteinExistence type="predicted"/>
<dbReference type="Proteomes" id="UP001220395">
    <property type="component" value="Chromosome"/>
</dbReference>
<dbReference type="RefSeq" id="WP_273686680.1">
    <property type="nucleotide sequence ID" value="NZ_CP117411.1"/>
</dbReference>